<dbReference type="InterPro" id="IPR008323">
    <property type="entry name" value="UCP033563"/>
</dbReference>
<dbReference type="Proteomes" id="UP000245959">
    <property type="component" value="Unassembled WGS sequence"/>
</dbReference>
<dbReference type="EMBL" id="QEKH01000007">
    <property type="protein sequence ID" value="PVY44353.1"/>
    <property type="molecule type" value="Genomic_DNA"/>
</dbReference>
<evidence type="ECO:0000313" key="2">
    <source>
        <dbReference type="EMBL" id="PVY44353.1"/>
    </source>
</evidence>
<evidence type="ECO:0000313" key="3">
    <source>
        <dbReference type="Proteomes" id="UP000245959"/>
    </source>
</evidence>
<reference evidence="1 4" key="2">
    <citation type="submission" date="2020-04" db="EMBL/GenBank/DDBJ databases">
        <authorList>
            <person name="Hitch T.C.A."/>
            <person name="Wylensek D."/>
            <person name="Clavel T."/>
        </authorList>
    </citation>
    <scope>NUCLEOTIDE SEQUENCE [LARGE SCALE GENOMIC DNA]</scope>
    <source>
        <strain evidence="1 4">COR2-253-APC-1A</strain>
    </source>
</reference>
<gene>
    <name evidence="2" type="ORF">C8D82_107108</name>
    <name evidence="1" type="ORF">HF882_13105</name>
</gene>
<evidence type="ECO:0000313" key="1">
    <source>
        <dbReference type="EMBL" id="NMD87524.1"/>
    </source>
</evidence>
<dbReference type="GeneID" id="78294662"/>
<dbReference type="Proteomes" id="UP000576225">
    <property type="component" value="Unassembled WGS sequence"/>
</dbReference>
<sequence length="410" mass="45624">MAQLLPFHGLLPSVERAAQVAAVPYDVVSSREAAELAKGNPYSFLHVSRPEIDLEYGIDLHDERIYAQAAAAFQKLCKEVPLTLDNGKHLYLYQLQMGDHVQTGILGAASAEEYRKGIIKKHEKTRQDKEDDRTRHVMELRSHTGPAFFTYRDNKTIDELVAAELKKAPLFNFTAPDGIRHTLWRIDEAASEKLSKVFAAEVPVFYIADGHHRSAAAARTAAECAPKNPDHNGTEDYNFFLTVAFPASQLSILPYNRVVRSLNHNSPAGLLTILSERFQVCPAADGVTTKPGEFKFYMAHEWYVARPKFDIAKLGVIEQLDVSILQDNILGPILGIEDPRTSKDIDFIGGIRGTAELEKLVNSGKYAIAFSMYPTTVEQLMAIADAGAIMPPKSTWFEPKLRDGLVCHNF</sequence>
<dbReference type="OrthoDB" id="9781616at2"/>
<evidence type="ECO:0000313" key="4">
    <source>
        <dbReference type="Proteomes" id="UP000576225"/>
    </source>
</evidence>
<dbReference type="PANTHER" id="PTHR36454:SF1">
    <property type="entry name" value="DUF1015 DOMAIN-CONTAINING PROTEIN"/>
    <property type="match status" value="1"/>
</dbReference>
<keyword evidence="3" id="KW-1185">Reference proteome</keyword>
<dbReference type="PANTHER" id="PTHR36454">
    <property type="entry name" value="LMO2823 PROTEIN"/>
    <property type="match status" value="1"/>
</dbReference>
<dbReference type="Pfam" id="PF06245">
    <property type="entry name" value="DUF1015"/>
    <property type="match status" value="1"/>
</dbReference>
<dbReference type="EMBL" id="JABAEW010000026">
    <property type="protein sequence ID" value="NMD87524.1"/>
    <property type="molecule type" value="Genomic_DNA"/>
</dbReference>
<comment type="caution">
    <text evidence="2">The sequence shown here is derived from an EMBL/GenBank/DDBJ whole genome shotgun (WGS) entry which is preliminary data.</text>
</comment>
<organism evidence="2 3">
    <name type="scientific">Victivallis vadensis</name>
    <dbReference type="NCBI Taxonomy" id="172901"/>
    <lineage>
        <taxon>Bacteria</taxon>
        <taxon>Pseudomonadati</taxon>
        <taxon>Lentisphaerota</taxon>
        <taxon>Lentisphaeria</taxon>
        <taxon>Victivallales</taxon>
        <taxon>Victivallaceae</taxon>
        <taxon>Victivallis</taxon>
    </lineage>
</organism>
<protein>
    <submittedName>
        <fullName evidence="1">DUF1015 domain-containing protein</fullName>
    </submittedName>
</protein>
<accession>A0A2U1B6P5</accession>
<dbReference type="RefSeq" id="WP_116883354.1">
    <property type="nucleotide sequence ID" value="NZ_CABMMC010000223.1"/>
</dbReference>
<name>A0A2U1B6P5_9BACT</name>
<dbReference type="PIRSF" id="PIRSF033563">
    <property type="entry name" value="UCP033563"/>
    <property type="match status" value="1"/>
</dbReference>
<proteinExistence type="predicted"/>
<reference evidence="2 3" key="1">
    <citation type="submission" date="2018-04" db="EMBL/GenBank/DDBJ databases">
        <title>Genomic Encyclopedia of Type Strains, Phase IV (KMG-IV): sequencing the most valuable type-strain genomes for metagenomic binning, comparative biology and taxonomic classification.</title>
        <authorList>
            <person name="Goeker M."/>
        </authorList>
    </citation>
    <scope>NUCLEOTIDE SEQUENCE [LARGE SCALE GENOMIC DNA]</scope>
    <source>
        <strain evidence="2 3">DSM 14823</strain>
    </source>
</reference>
<dbReference type="AlphaFoldDB" id="A0A2U1B6P5"/>